<accession>A0A9W4DMB5</accession>
<gene>
    <name evidence="1" type="ORF">SCOCK_170172</name>
</gene>
<evidence type="ECO:0000313" key="2">
    <source>
        <dbReference type="Proteomes" id="UP001152519"/>
    </source>
</evidence>
<dbReference type="AlphaFoldDB" id="A0A9W4DMB5"/>
<evidence type="ECO:0000313" key="1">
    <source>
        <dbReference type="EMBL" id="CAG6392614.1"/>
    </source>
</evidence>
<name>A0A9W4DMB5_9ACTN</name>
<dbReference type="Proteomes" id="UP001152519">
    <property type="component" value="Unassembled WGS sequence"/>
</dbReference>
<organism evidence="1 2">
    <name type="scientific">Actinacidiphila cocklensis</name>
    <dbReference type="NCBI Taxonomy" id="887465"/>
    <lineage>
        <taxon>Bacteria</taxon>
        <taxon>Bacillati</taxon>
        <taxon>Actinomycetota</taxon>
        <taxon>Actinomycetes</taxon>
        <taxon>Kitasatosporales</taxon>
        <taxon>Streptomycetaceae</taxon>
        <taxon>Actinacidiphila</taxon>
    </lineage>
</organism>
<dbReference type="RefSeq" id="WP_251487303.1">
    <property type="nucleotide sequence ID" value="NZ_CAJSLV010000045.1"/>
</dbReference>
<proteinExistence type="predicted"/>
<reference evidence="1" key="1">
    <citation type="submission" date="2021-05" db="EMBL/GenBank/DDBJ databases">
        <authorList>
            <person name="Arsene-Ploetze F."/>
        </authorList>
    </citation>
    <scope>NUCLEOTIDE SEQUENCE</scope>
    <source>
        <strain evidence="1">DSM 42138</strain>
    </source>
</reference>
<sequence length="47" mass="5284">MVKMPHEANCTRPPAHHDEFCALVVQAGTESHLPRMRLPATAEEFRA</sequence>
<protein>
    <submittedName>
        <fullName evidence="1">Uncharacterized protein</fullName>
    </submittedName>
</protein>
<dbReference type="EMBL" id="CAJSLV010000045">
    <property type="protein sequence ID" value="CAG6392614.1"/>
    <property type="molecule type" value="Genomic_DNA"/>
</dbReference>
<keyword evidence="2" id="KW-1185">Reference proteome</keyword>
<comment type="caution">
    <text evidence="1">The sequence shown here is derived from an EMBL/GenBank/DDBJ whole genome shotgun (WGS) entry which is preliminary data.</text>
</comment>